<dbReference type="InterPro" id="IPR036388">
    <property type="entry name" value="WH-like_DNA-bd_sf"/>
</dbReference>
<protein>
    <recommendedName>
        <fullName evidence="6">RNA polymerase sigma factor</fullName>
    </recommendedName>
</protein>
<keyword evidence="3 6" id="KW-0731">Sigma factor</keyword>
<dbReference type="InterPro" id="IPR007627">
    <property type="entry name" value="RNA_pol_sigma70_r2"/>
</dbReference>
<dbReference type="SUPFAM" id="SSF88659">
    <property type="entry name" value="Sigma3 and sigma4 domains of RNA polymerase sigma factors"/>
    <property type="match status" value="1"/>
</dbReference>
<evidence type="ECO:0000256" key="2">
    <source>
        <dbReference type="ARBA" id="ARBA00023015"/>
    </source>
</evidence>
<dbReference type="NCBIfam" id="TIGR02937">
    <property type="entry name" value="sigma70-ECF"/>
    <property type="match status" value="1"/>
</dbReference>
<dbReference type="GO" id="GO:0003677">
    <property type="term" value="F:DNA binding"/>
    <property type="evidence" value="ECO:0007669"/>
    <property type="project" value="UniProtKB-KW"/>
</dbReference>
<dbReference type="SUPFAM" id="SSF88946">
    <property type="entry name" value="Sigma2 domain of RNA polymerase sigma factors"/>
    <property type="match status" value="1"/>
</dbReference>
<evidence type="ECO:0000256" key="5">
    <source>
        <dbReference type="ARBA" id="ARBA00023163"/>
    </source>
</evidence>
<dbReference type="OrthoDB" id="3692620at2"/>
<dbReference type="Gene3D" id="1.10.10.10">
    <property type="entry name" value="Winged helix-like DNA-binding domain superfamily/Winged helix DNA-binding domain"/>
    <property type="match status" value="1"/>
</dbReference>
<evidence type="ECO:0000259" key="8">
    <source>
        <dbReference type="Pfam" id="PF08281"/>
    </source>
</evidence>
<keyword evidence="5 6" id="KW-0804">Transcription</keyword>
<evidence type="ECO:0000256" key="6">
    <source>
        <dbReference type="RuleBase" id="RU000716"/>
    </source>
</evidence>
<dbReference type="PROSITE" id="PS01063">
    <property type="entry name" value="SIGMA70_ECF"/>
    <property type="match status" value="1"/>
</dbReference>
<evidence type="ECO:0000313" key="9">
    <source>
        <dbReference type="EMBL" id="SCL65953.1"/>
    </source>
</evidence>
<dbReference type="Pfam" id="PF04542">
    <property type="entry name" value="Sigma70_r2"/>
    <property type="match status" value="1"/>
</dbReference>
<dbReference type="GO" id="GO:0006352">
    <property type="term" value="P:DNA-templated transcription initiation"/>
    <property type="evidence" value="ECO:0007669"/>
    <property type="project" value="InterPro"/>
</dbReference>
<evidence type="ECO:0000256" key="3">
    <source>
        <dbReference type="ARBA" id="ARBA00023082"/>
    </source>
</evidence>
<keyword evidence="4 6" id="KW-0238">DNA-binding</keyword>
<comment type="similarity">
    <text evidence="1 6">Belongs to the sigma-70 factor family. ECF subfamily.</text>
</comment>
<dbReference type="InterPro" id="IPR039425">
    <property type="entry name" value="RNA_pol_sigma-70-like"/>
</dbReference>
<dbReference type="GO" id="GO:0006950">
    <property type="term" value="P:response to stress"/>
    <property type="evidence" value="ECO:0007669"/>
    <property type="project" value="UniProtKB-ARBA"/>
</dbReference>
<name>A0A1C6VHZ9_9ACTN</name>
<evidence type="ECO:0000256" key="1">
    <source>
        <dbReference type="ARBA" id="ARBA00010641"/>
    </source>
</evidence>
<evidence type="ECO:0000313" key="10">
    <source>
        <dbReference type="Proteomes" id="UP000199001"/>
    </source>
</evidence>
<dbReference type="InterPro" id="IPR000838">
    <property type="entry name" value="RNA_pol_sigma70_ECF_CS"/>
</dbReference>
<dbReference type="EMBL" id="FMHZ01000002">
    <property type="protein sequence ID" value="SCL65953.1"/>
    <property type="molecule type" value="Genomic_DNA"/>
</dbReference>
<dbReference type="AlphaFoldDB" id="A0A1C6VHZ9"/>
<sequence>MQPTFEEFVTARGAALLRFALMLTGDRHQAEDLVQSVLAKAYVRWARVAEMSRPEAYLKRVLVNENLRWWRRLSSRELPVAAPADGAAGPDDAGSHAAREAAWALLRRLPSRQRAVLVLRYYEDLSDTQIAEVLGCAPATVRSQATRALATLRATVPTIDREALP</sequence>
<dbReference type="RefSeq" id="WP_091103203.1">
    <property type="nucleotide sequence ID" value="NZ_FMHZ01000002.1"/>
</dbReference>
<dbReference type="InterPro" id="IPR014284">
    <property type="entry name" value="RNA_pol_sigma-70_dom"/>
</dbReference>
<dbReference type="CDD" id="cd06171">
    <property type="entry name" value="Sigma70_r4"/>
    <property type="match status" value="1"/>
</dbReference>
<dbReference type="InterPro" id="IPR014325">
    <property type="entry name" value="RNA_pol_sigma-E_actinobac"/>
</dbReference>
<reference evidence="10" key="1">
    <citation type="submission" date="2016-06" db="EMBL/GenBank/DDBJ databases">
        <authorList>
            <person name="Varghese N."/>
            <person name="Submissions Spin"/>
        </authorList>
    </citation>
    <scope>NUCLEOTIDE SEQUENCE [LARGE SCALE GENOMIC DNA]</scope>
    <source>
        <strain evidence="10">DSM 43903</strain>
    </source>
</reference>
<dbReference type="Gene3D" id="1.10.1740.10">
    <property type="match status" value="1"/>
</dbReference>
<feature type="domain" description="RNA polymerase sigma factor 70 region 4 type 2" evidence="8">
    <location>
        <begin position="100"/>
        <end position="152"/>
    </location>
</feature>
<keyword evidence="10" id="KW-1185">Reference proteome</keyword>
<dbReference type="GO" id="GO:0016987">
    <property type="term" value="F:sigma factor activity"/>
    <property type="evidence" value="ECO:0007669"/>
    <property type="project" value="UniProtKB-KW"/>
</dbReference>
<accession>A0A1C6VHZ9</accession>
<dbReference type="Proteomes" id="UP000199001">
    <property type="component" value="Unassembled WGS sequence"/>
</dbReference>
<feature type="domain" description="RNA polymerase sigma-70 region 2" evidence="7">
    <location>
        <begin position="11"/>
        <end position="74"/>
    </location>
</feature>
<dbReference type="InterPro" id="IPR013325">
    <property type="entry name" value="RNA_pol_sigma_r2"/>
</dbReference>
<dbReference type="NCBIfam" id="TIGR02983">
    <property type="entry name" value="SigE-fam_strep"/>
    <property type="match status" value="1"/>
</dbReference>
<dbReference type="PANTHER" id="PTHR43133">
    <property type="entry name" value="RNA POLYMERASE ECF-TYPE SIGMA FACTO"/>
    <property type="match status" value="1"/>
</dbReference>
<evidence type="ECO:0000259" key="7">
    <source>
        <dbReference type="Pfam" id="PF04542"/>
    </source>
</evidence>
<evidence type="ECO:0000256" key="4">
    <source>
        <dbReference type="ARBA" id="ARBA00023125"/>
    </source>
</evidence>
<keyword evidence="2 6" id="KW-0805">Transcription regulation</keyword>
<dbReference type="InterPro" id="IPR013324">
    <property type="entry name" value="RNA_pol_sigma_r3/r4-like"/>
</dbReference>
<dbReference type="STRING" id="47855.GA0070606_4227"/>
<dbReference type="InterPro" id="IPR013249">
    <property type="entry name" value="RNA_pol_sigma70_r4_t2"/>
</dbReference>
<dbReference type="Pfam" id="PF08281">
    <property type="entry name" value="Sigma70_r4_2"/>
    <property type="match status" value="1"/>
</dbReference>
<gene>
    <name evidence="9" type="ORF">GA0070606_4227</name>
</gene>
<dbReference type="PANTHER" id="PTHR43133:SF50">
    <property type="entry name" value="ECF RNA POLYMERASE SIGMA FACTOR SIGM"/>
    <property type="match status" value="1"/>
</dbReference>
<proteinExistence type="inferred from homology"/>
<organism evidence="9 10">
    <name type="scientific">Micromonospora citrea</name>
    <dbReference type="NCBI Taxonomy" id="47855"/>
    <lineage>
        <taxon>Bacteria</taxon>
        <taxon>Bacillati</taxon>
        <taxon>Actinomycetota</taxon>
        <taxon>Actinomycetes</taxon>
        <taxon>Micromonosporales</taxon>
        <taxon>Micromonosporaceae</taxon>
        <taxon>Micromonospora</taxon>
    </lineage>
</organism>